<accession>A0A2A3JUI3</accession>
<dbReference type="RefSeq" id="WP_095882583.1">
    <property type="nucleotide sequence ID" value="NZ_NTHN02000004.1"/>
</dbReference>
<reference evidence="2" key="1">
    <citation type="submission" date="2017-09" db="EMBL/GenBank/DDBJ databases">
        <title>Yangia sp. SAOS 153D whole genome sequencing.</title>
        <authorList>
            <person name="Verma A."/>
            <person name="Krishnamurthi S."/>
        </authorList>
    </citation>
    <scope>NUCLEOTIDE SEQUENCE [LARGE SCALE GENOMIC DNA]</scope>
    <source>
        <strain evidence="2">SAOS 153D</strain>
    </source>
</reference>
<dbReference type="SUPFAM" id="SSF55298">
    <property type="entry name" value="YjgF-like"/>
    <property type="match status" value="1"/>
</dbReference>
<protein>
    <submittedName>
        <fullName evidence="2">Enamine deaminase RidA</fullName>
    </submittedName>
    <submittedName>
        <fullName evidence="1">RidA family protein</fullName>
    </submittedName>
</protein>
<dbReference type="InterPro" id="IPR006175">
    <property type="entry name" value="YjgF/YER057c/UK114"/>
</dbReference>
<dbReference type="Pfam" id="PF01042">
    <property type="entry name" value="Ribonuc_L-PSP"/>
    <property type="match status" value="1"/>
</dbReference>
<dbReference type="EMBL" id="NTHN01000190">
    <property type="protein sequence ID" value="PBD18831.1"/>
    <property type="molecule type" value="Genomic_DNA"/>
</dbReference>
<name>A0A2A3JUI3_9RHOB</name>
<gene>
    <name evidence="1" type="ORF">CLG85_003835</name>
    <name evidence="2" type="ORF">CLG85_12580</name>
</gene>
<evidence type="ECO:0000313" key="2">
    <source>
        <dbReference type="EMBL" id="PBD18831.1"/>
    </source>
</evidence>
<dbReference type="AlphaFoldDB" id="A0A2A3JUI3"/>
<dbReference type="Proteomes" id="UP000217448">
    <property type="component" value="Unassembled WGS sequence"/>
</dbReference>
<evidence type="ECO:0000313" key="3">
    <source>
        <dbReference type="Proteomes" id="UP000217448"/>
    </source>
</evidence>
<dbReference type="EMBL" id="NTHN02000004">
    <property type="protein sequence ID" value="MCT4369521.1"/>
    <property type="molecule type" value="Genomic_DNA"/>
</dbReference>
<proteinExistence type="predicted"/>
<sequence length="128" mass="13769">MKPLAPKSIAAPFGHYSHGIAGGPVVATSGQLALRPDGTIPEGVGAQADFCFEALRAILAEDGLDFSDVLRFSAFVTRREDMQGYMAARDRACADLEVKPASTLMIVSGFTRPEFLVEVEALALRRDR</sequence>
<dbReference type="Gene3D" id="3.30.1330.40">
    <property type="entry name" value="RutC-like"/>
    <property type="match status" value="1"/>
</dbReference>
<dbReference type="CDD" id="cd00448">
    <property type="entry name" value="YjgF_YER057c_UK114_family"/>
    <property type="match status" value="1"/>
</dbReference>
<keyword evidence="3" id="KW-1185">Reference proteome</keyword>
<dbReference type="OrthoDB" id="9799840at2"/>
<reference evidence="3" key="2">
    <citation type="submission" date="2023-07" db="EMBL/GenBank/DDBJ databases">
        <title>Yangia mangrovi SAOS 153D genome.</title>
        <authorList>
            <person name="Verma A."/>
            <person name="Pal Y."/>
            <person name="Sundharam S."/>
            <person name="Bisht B."/>
            <person name="Srinivasan K."/>
        </authorList>
    </citation>
    <scope>NUCLEOTIDE SEQUENCE [LARGE SCALE GENOMIC DNA]</scope>
    <source>
        <strain evidence="3">SAOS 153D</strain>
    </source>
</reference>
<evidence type="ECO:0000313" key="1">
    <source>
        <dbReference type="EMBL" id="MCT4369521.1"/>
    </source>
</evidence>
<organism evidence="2">
    <name type="scientific">Alloyangia mangrovi</name>
    <dbReference type="NCBI Taxonomy" id="1779329"/>
    <lineage>
        <taxon>Bacteria</taxon>
        <taxon>Pseudomonadati</taxon>
        <taxon>Pseudomonadota</taxon>
        <taxon>Alphaproteobacteria</taxon>
        <taxon>Rhodobacterales</taxon>
        <taxon>Roseobacteraceae</taxon>
        <taxon>Alloyangia</taxon>
    </lineage>
</organism>
<reference evidence="1" key="3">
    <citation type="submission" date="2024-05" db="EMBL/GenBank/DDBJ databases">
        <title>Yangia mangrovi SAOS 153D genome.</title>
        <authorList>
            <person name="Verma A."/>
            <person name="Pal Y."/>
            <person name="Sundharam S."/>
            <person name="Bisht B."/>
            <person name="Srinivasan K."/>
        </authorList>
    </citation>
    <scope>NUCLEOTIDE SEQUENCE</scope>
    <source>
        <strain evidence="1">SAOS 153D</strain>
    </source>
</reference>
<comment type="caution">
    <text evidence="2">The sequence shown here is derived from an EMBL/GenBank/DDBJ whole genome shotgun (WGS) entry which is preliminary data.</text>
</comment>
<dbReference type="PANTHER" id="PTHR43857:SF1">
    <property type="entry name" value="YJGH FAMILY PROTEIN"/>
    <property type="match status" value="1"/>
</dbReference>
<dbReference type="PANTHER" id="PTHR43857">
    <property type="entry name" value="BLR7761 PROTEIN"/>
    <property type="match status" value="1"/>
</dbReference>
<dbReference type="InterPro" id="IPR035959">
    <property type="entry name" value="RutC-like_sf"/>
</dbReference>